<dbReference type="AlphaFoldDB" id="A0A4Y2LU91"/>
<organism evidence="1 2">
    <name type="scientific">Araneus ventricosus</name>
    <name type="common">Orbweaver spider</name>
    <name type="synonym">Epeira ventricosa</name>
    <dbReference type="NCBI Taxonomy" id="182803"/>
    <lineage>
        <taxon>Eukaryota</taxon>
        <taxon>Metazoa</taxon>
        <taxon>Ecdysozoa</taxon>
        <taxon>Arthropoda</taxon>
        <taxon>Chelicerata</taxon>
        <taxon>Arachnida</taxon>
        <taxon>Araneae</taxon>
        <taxon>Araneomorphae</taxon>
        <taxon>Entelegynae</taxon>
        <taxon>Araneoidea</taxon>
        <taxon>Araneidae</taxon>
        <taxon>Araneus</taxon>
    </lineage>
</organism>
<dbReference type="Proteomes" id="UP000499080">
    <property type="component" value="Unassembled WGS sequence"/>
</dbReference>
<protein>
    <submittedName>
        <fullName evidence="1">Uncharacterized protein</fullName>
    </submittedName>
</protein>
<name>A0A4Y2LU91_ARAVE</name>
<evidence type="ECO:0000313" key="1">
    <source>
        <dbReference type="EMBL" id="GBN17984.1"/>
    </source>
</evidence>
<gene>
    <name evidence="1" type="ORF">AVEN_254493_1</name>
</gene>
<reference evidence="1 2" key="1">
    <citation type="journal article" date="2019" name="Sci. Rep.">
        <title>Orb-weaving spider Araneus ventricosus genome elucidates the spidroin gene catalogue.</title>
        <authorList>
            <person name="Kono N."/>
            <person name="Nakamura H."/>
            <person name="Ohtoshi R."/>
            <person name="Moran D.A.P."/>
            <person name="Shinohara A."/>
            <person name="Yoshida Y."/>
            <person name="Fujiwara M."/>
            <person name="Mori M."/>
            <person name="Tomita M."/>
            <person name="Arakawa K."/>
        </authorList>
    </citation>
    <scope>NUCLEOTIDE SEQUENCE [LARGE SCALE GENOMIC DNA]</scope>
</reference>
<proteinExistence type="predicted"/>
<evidence type="ECO:0000313" key="2">
    <source>
        <dbReference type="Proteomes" id="UP000499080"/>
    </source>
</evidence>
<dbReference type="EMBL" id="BGPR01006323">
    <property type="protein sequence ID" value="GBN17984.1"/>
    <property type="molecule type" value="Genomic_DNA"/>
</dbReference>
<accession>A0A4Y2LU91</accession>
<comment type="caution">
    <text evidence="1">The sequence shown here is derived from an EMBL/GenBank/DDBJ whole genome shotgun (WGS) entry which is preliminary data.</text>
</comment>
<keyword evidence="2" id="KW-1185">Reference proteome</keyword>
<sequence length="102" mass="12338">MVNFQIHYGWGRVRLSPYNLVRLHRGNRGSRWFAFYKMEKEYARYVSDFTPNSWERSYPKSIPHNGMKHITHHIVLDYMVVQKRTLPLVINLHLSDEQRPKP</sequence>